<comment type="subcellular location">
    <subcellularLocation>
        <location evidence="1">Mitochondrion</location>
    </subcellularLocation>
</comment>
<gene>
    <name evidence="8" type="ORF">PYX00_001897</name>
</gene>
<proteinExistence type="inferred from homology"/>
<sequence length="152" mass="16969">MNFLKNLPSLSKTFHNSFKLLLRDPVTTTVNCYDSFLPPVISRNVTLMQLHKTGPYKRRKSKPNKIMQGNPLVRGIILKTLIRKPKKPNSANRKCVLLKLSNGKEVIAFVPGVGHNLQEHQSVLIEGGYTGDLPGIKVKCVRGCLDLPLISK</sequence>
<evidence type="ECO:0000256" key="7">
    <source>
        <dbReference type="ARBA" id="ARBA00035248"/>
    </source>
</evidence>
<comment type="similarity">
    <text evidence="2">Belongs to the universal ribosomal protein uS12 family.</text>
</comment>
<evidence type="ECO:0000256" key="6">
    <source>
        <dbReference type="ARBA" id="ARBA00023274"/>
    </source>
</evidence>
<dbReference type="CDD" id="cd03368">
    <property type="entry name" value="Ribosomal_S12"/>
    <property type="match status" value="1"/>
</dbReference>
<dbReference type="EMBL" id="JARGDH010000001">
    <property type="protein sequence ID" value="KAL0280672.1"/>
    <property type="molecule type" value="Genomic_DNA"/>
</dbReference>
<dbReference type="GO" id="GO:0005739">
    <property type="term" value="C:mitochondrion"/>
    <property type="evidence" value="ECO:0007669"/>
    <property type="project" value="UniProtKB-SubCell"/>
</dbReference>
<evidence type="ECO:0000256" key="2">
    <source>
        <dbReference type="ARBA" id="ARBA00005657"/>
    </source>
</evidence>
<evidence type="ECO:0000313" key="8">
    <source>
        <dbReference type="EMBL" id="KAL0280672.1"/>
    </source>
</evidence>
<evidence type="ECO:0000256" key="4">
    <source>
        <dbReference type="ARBA" id="ARBA00022980"/>
    </source>
</evidence>
<keyword evidence="5" id="KW-0496">Mitochondrion</keyword>
<accession>A0AAW2IFW9</accession>
<dbReference type="PANTHER" id="PTHR11652">
    <property type="entry name" value="30S RIBOSOMAL PROTEIN S12 FAMILY MEMBER"/>
    <property type="match status" value="1"/>
</dbReference>
<dbReference type="GO" id="GO:0003735">
    <property type="term" value="F:structural constituent of ribosome"/>
    <property type="evidence" value="ECO:0007669"/>
    <property type="project" value="InterPro"/>
</dbReference>
<keyword evidence="4" id="KW-0689">Ribosomal protein</keyword>
<dbReference type="InterPro" id="IPR006032">
    <property type="entry name" value="Ribosomal_uS12"/>
</dbReference>
<dbReference type="GO" id="GO:0015935">
    <property type="term" value="C:small ribosomal subunit"/>
    <property type="evidence" value="ECO:0007669"/>
    <property type="project" value="InterPro"/>
</dbReference>
<reference evidence="8" key="1">
    <citation type="journal article" date="2024" name="Gigascience">
        <title>Chromosome-level genome of the poultry shaft louse Menopon gallinae provides insight into the host-switching and adaptive evolution of parasitic lice.</title>
        <authorList>
            <person name="Xu Y."/>
            <person name="Ma L."/>
            <person name="Liu S."/>
            <person name="Liang Y."/>
            <person name="Liu Q."/>
            <person name="He Z."/>
            <person name="Tian L."/>
            <person name="Duan Y."/>
            <person name="Cai W."/>
            <person name="Li H."/>
            <person name="Song F."/>
        </authorList>
    </citation>
    <scope>NUCLEOTIDE SEQUENCE</scope>
    <source>
        <strain evidence="8">Cailab_2023a</strain>
    </source>
</reference>
<dbReference type="FunFam" id="2.40.50.140:FF:000115">
    <property type="entry name" value="28S ribosomal protein S12, mitochondrial"/>
    <property type="match status" value="1"/>
</dbReference>
<name>A0AAW2IFW9_9NEOP</name>
<dbReference type="Pfam" id="PF00164">
    <property type="entry name" value="Ribosom_S12_S23"/>
    <property type="match status" value="1"/>
</dbReference>
<dbReference type="PROSITE" id="PS00055">
    <property type="entry name" value="RIBOSOMAL_S12"/>
    <property type="match status" value="1"/>
</dbReference>
<protein>
    <recommendedName>
        <fullName evidence="7">Small ribosomal subunit protein uS12m</fullName>
    </recommendedName>
</protein>
<dbReference type="SUPFAM" id="SSF50249">
    <property type="entry name" value="Nucleic acid-binding proteins"/>
    <property type="match status" value="1"/>
</dbReference>
<dbReference type="InterPro" id="IPR005679">
    <property type="entry name" value="Ribosomal_uS12_bac"/>
</dbReference>
<comment type="caution">
    <text evidence="8">The sequence shown here is derived from an EMBL/GenBank/DDBJ whole genome shotgun (WGS) entry which is preliminary data.</text>
</comment>
<evidence type="ECO:0000256" key="5">
    <source>
        <dbReference type="ARBA" id="ARBA00023128"/>
    </source>
</evidence>
<evidence type="ECO:0000256" key="1">
    <source>
        <dbReference type="ARBA" id="ARBA00004173"/>
    </source>
</evidence>
<organism evidence="8">
    <name type="scientific">Menopon gallinae</name>
    <name type="common">poultry shaft louse</name>
    <dbReference type="NCBI Taxonomy" id="328185"/>
    <lineage>
        <taxon>Eukaryota</taxon>
        <taxon>Metazoa</taxon>
        <taxon>Ecdysozoa</taxon>
        <taxon>Arthropoda</taxon>
        <taxon>Hexapoda</taxon>
        <taxon>Insecta</taxon>
        <taxon>Pterygota</taxon>
        <taxon>Neoptera</taxon>
        <taxon>Paraneoptera</taxon>
        <taxon>Psocodea</taxon>
        <taxon>Troctomorpha</taxon>
        <taxon>Phthiraptera</taxon>
        <taxon>Amblycera</taxon>
        <taxon>Menoponidae</taxon>
        <taxon>Menopon</taxon>
    </lineage>
</organism>
<evidence type="ECO:0000256" key="3">
    <source>
        <dbReference type="ARBA" id="ARBA00022946"/>
    </source>
</evidence>
<dbReference type="Gene3D" id="2.40.50.140">
    <property type="entry name" value="Nucleic acid-binding proteins"/>
    <property type="match status" value="1"/>
</dbReference>
<dbReference type="PRINTS" id="PR01034">
    <property type="entry name" value="RIBOSOMALS12"/>
</dbReference>
<keyword evidence="6" id="KW-0687">Ribonucleoprotein</keyword>
<dbReference type="AlphaFoldDB" id="A0AAW2IFW9"/>
<keyword evidence="3" id="KW-0809">Transit peptide</keyword>
<dbReference type="GO" id="GO:0006412">
    <property type="term" value="P:translation"/>
    <property type="evidence" value="ECO:0007669"/>
    <property type="project" value="InterPro"/>
</dbReference>
<dbReference type="InterPro" id="IPR012340">
    <property type="entry name" value="NA-bd_OB-fold"/>
</dbReference>